<comment type="caution">
    <text evidence="1">The sequence shown here is derived from an EMBL/GenBank/DDBJ whole genome shotgun (WGS) entry which is preliminary data.</text>
</comment>
<dbReference type="AlphaFoldDB" id="A0AAW1LGY4"/>
<reference evidence="1" key="1">
    <citation type="submission" date="2024-03" db="EMBL/GenBank/DDBJ databases">
        <title>WGS assembly of Saponaria officinalis var. Norfolk2.</title>
        <authorList>
            <person name="Jenkins J."/>
            <person name="Shu S."/>
            <person name="Grimwood J."/>
            <person name="Barry K."/>
            <person name="Goodstein D."/>
            <person name="Schmutz J."/>
            <person name="Leebens-Mack J."/>
            <person name="Osbourn A."/>
        </authorList>
    </citation>
    <scope>NUCLEOTIDE SEQUENCE [LARGE SCALE GENOMIC DNA]</scope>
    <source>
        <strain evidence="1">JIC</strain>
    </source>
</reference>
<gene>
    <name evidence="1" type="ORF">RND81_04G062700</name>
</gene>
<sequence>MATHKSMLLPIKPLIPIHITFLHHHHTAIHATNTNIEPHPRLLFSPFFLVHKTKVTACPVFLLSTTAAPASCVSHAHLRHRRPRHLQQLGKPKIPKLIWGKC</sequence>
<dbReference type="Proteomes" id="UP001443914">
    <property type="component" value="Unassembled WGS sequence"/>
</dbReference>
<evidence type="ECO:0000313" key="2">
    <source>
        <dbReference type="Proteomes" id="UP001443914"/>
    </source>
</evidence>
<name>A0AAW1LGY4_SAPOF</name>
<organism evidence="1 2">
    <name type="scientific">Saponaria officinalis</name>
    <name type="common">Common soapwort</name>
    <name type="synonym">Lychnis saponaria</name>
    <dbReference type="NCBI Taxonomy" id="3572"/>
    <lineage>
        <taxon>Eukaryota</taxon>
        <taxon>Viridiplantae</taxon>
        <taxon>Streptophyta</taxon>
        <taxon>Embryophyta</taxon>
        <taxon>Tracheophyta</taxon>
        <taxon>Spermatophyta</taxon>
        <taxon>Magnoliopsida</taxon>
        <taxon>eudicotyledons</taxon>
        <taxon>Gunneridae</taxon>
        <taxon>Pentapetalae</taxon>
        <taxon>Caryophyllales</taxon>
        <taxon>Caryophyllaceae</taxon>
        <taxon>Caryophylleae</taxon>
        <taxon>Saponaria</taxon>
    </lineage>
</organism>
<protein>
    <submittedName>
        <fullName evidence="1">Uncharacterized protein</fullName>
    </submittedName>
</protein>
<accession>A0AAW1LGY4</accession>
<keyword evidence="2" id="KW-1185">Reference proteome</keyword>
<proteinExistence type="predicted"/>
<evidence type="ECO:0000313" key="1">
    <source>
        <dbReference type="EMBL" id="KAK9733365.1"/>
    </source>
</evidence>
<dbReference type="EMBL" id="JBDFQZ010000004">
    <property type="protein sequence ID" value="KAK9733365.1"/>
    <property type="molecule type" value="Genomic_DNA"/>
</dbReference>